<dbReference type="PANTHER" id="PTHR24179">
    <property type="entry name" value="PROTEIN PHOSPHATASE 1 REGULATORY SUBUNIT 12"/>
    <property type="match status" value="1"/>
</dbReference>
<comment type="caution">
    <text evidence="4">The sequence shown here is derived from an EMBL/GenBank/DDBJ whole genome shotgun (WGS) entry which is preliminary data.</text>
</comment>
<dbReference type="PANTHER" id="PTHR24179:SF31">
    <property type="entry name" value="PROTEIN PHOSPHATASE 1 REGULATORY INHIBITOR SUBUNIT 16B"/>
    <property type="match status" value="1"/>
</dbReference>
<evidence type="ECO:0000256" key="2">
    <source>
        <dbReference type="ARBA" id="ARBA00023043"/>
    </source>
</evidence>
<dbReference type="AlphaFoldDB" id="A0AAV6PIK8"/>
<evidence type="ECO:0000313" key="4">
    <source>
        <dbReference type="EMBL" id="KAG7461434.1"/>
    </source>
</evidence>
<dbReference type="GO" id="GO:0061028">
    <property type="term" value="P:establishment of endothelial barrier"/>
    <property type="evidence" value="ECO:0007669"/>
    <property type="project" value="TreeGrafter"/>
</dbReference>
<organism evidence="4 5">
    <name type="scientific">Solea senegalensis</name>
    <name type="common">Senegalese sole</name>
    <dbReference type="NCBI Taxonomy" id="28829"/>
    <lineage>
        <taxon>Eukaryota</taxon>
        <taxon>Metazoa</taxon>
        <taxon>Chordata</taxon>
        <taxon>Craniata</taxon>
        <taxon>Vertebrata</taxon>
        <taxon>Euteleostomi</taxon>
        <taxon>Actinopterygii</taxon>
        <taxon>Neopterygii</taxon>
        <taxon>Teleostei</taxon>
        <taxon>Neoteleostei</taxon>
        <taxon>Acanthomorphata</taxon>
        <taxon>Carangaria</taxon>
        <taxon>Pleuronectiformes</taxon>
        <taxon>Pleuronectoidei</taxon>
        <taxon>Soleidae</taxon>
        <taxon>Solea</taxon>
    </lineage>
</organism>
<dbReference type="Proteomes" id="UP000693946">
    <property type="component" value="Unassembled WGS sequence"/>
</dbReference>
<evidence type="ECO:0000256" key="1">
    <source>
        <dbReference type="ARBA" id="ARBA00022737"/>
    </source>
</evidence>
<feature type="compositionally biased region" description="Basic residues" evidence="3">
    <location>
        <begin position="47"/>
        <end position="57"/>
    </location>
</feature>
<keyword evidence="2" id="KW-0040">ANK repeat</keyword>
<proteinExistence type="predicted"/>
<evidence type="ECO:0000256" key="3">
    <source>
        <dbReference type="SAM" id="MobiDB-lite"/>
    </source>
</evidence>
<dbReference type="EMBL" id="JAGKHQ010001074">
    <property type="protein sequence ID" value="KAG7461434.1"/>
    <property type="molecule type" value="Genomic_DNA"/>
</dbReference>
<dbReference type="GO" id="GO:0017020">
    <property type="term" value="F:myosin phosphatase regulator activity"/>
    <property type="evidence" value="ECO:0007669"/>
    <property type="project" value="TreeGrafter"/>
</dbReference>
<feature type="non-terminal residue" evidence="4">
    <location>
        <position position="228"/>
    </location>
</feature>
<dbReference type="GO" id="GO:0004857">
    <property type="term" value="F:enzyme inhibitor activity"/>
    <property type="evidence" value="ECO:0007669"/>
    <property type="project" value="TreeGrafter"/>
</dbReference>
<keyword evidence="1" id="KW-0677">Repeat</keyword>
<dbReference type="InterPro" id="IPR051226">
    <property type="entry name" value="PP1_Regulatory_Subunit"/>
</dbReference>
<dbReference type="GO" id="GO:0005737">
    <property type="term" value="C:cytoplasm"/>
    <property type="evidence" value="ECO:0007669"/>
    <property type="project" value="TreeGrafter"/>
</dbReference>
<dbReference type="GO" id="GO:1903670">
    <property type="term" value="P:regulation of sprouting angiogenesis"/>
    <property type="evidence" value="ECO:0007669"/>
    <property type="project" value="TreeGrafter"/>
</dbReference>
<feature type="region of interest" description="Disordered" evidence="3">
    <location>
        <begin position="42"/>
        <end position="66"/>
    </location>
</feature>
<accession>A0AAV6PIK8</accession>
<reference evidence="4 5" key="1">
    <citation type="journal article" date="2021" name="Sci. Rep.">
        <title>Chromosome anchoring in Senegalese sole (Solea senegalensis) reveals sex-associated markers and genome rearrangements in flatfish.</title>
        <authorList>
            <person name="Guerrero-Cozar I."/>
            <person name="Gomez-Garrido J."/>
            <person name="Berbel C."/>
            <person name="Martinez-Blanch J.F."/>
            <person name="Alioto T."/>
            <person name="Claros M.G."/>
            <person name="Gagnaire P.A."/>
            <person name="Manchado M."/>
        </authorList>
    </citation>
    <scope>NUCLEOTIDE SEQUENCE [LARGE SCALE GENOMIC DNA]</scope>
    <source>
        <strain evidence="4">Sse05_10M</strain>
    </source>
</reference>
<evidence type="ECO:0008006" key="6">
    <source>
        <dbReference type="Google" id="ProtNLM"/>
    </source>
</evidence>
<evidence type="ECO:0000313" key="5">
    <source>
        <dbReference type="Proteomes" id="UP000693946"/>
    </source>
</evidence>
<protein>
    <recommendedName>
        <fullName evidence="6">Protein phosphatase 1 regulatory inhibitor subunit 16B</fullName>
    </recommendedName>
</protein>
<gene>
    <name evidence="4" type="ORF">JOB18_048899</name>
</gene>
<sequence>MANHLELIQELQQLDKVPSLERLRAAQKRRTQQLKRWAVYEKEMQSKKRKAEKKGRSANHLQHGESKKHVSFAASVALLEASARNDPDEGGYQNAKNPSMNRCNLPSLIDASLQLLFYEDDNERSRDMKQKGGQDVVLATQLQWQLASSAVMCNIMYYAMIKISACNGFAALEYNPQMRCLLCAYSPGFEEVRHKTSQWKETQRKPEEACTSFTSILVGLLVFLKPAK</sequence>
<keyword evidence="5" id="KW-1185">Reference proteome</keyword>
<name>A0AAV6PIK8_SOLSE</name>